<comment type="caution">
    <text evidence="1">The sequence shown here is derived from an EMBL/GenBank/DDBJ whole genome shotgun (WGS) entry which is preliminary data.</text>
</comment>
<dbReference type="Proteomes" id="UP000324222">
    <property type="component" value="Unassembled WGS sequence"/>
</dbReference>
<protein>
    <submittedName>
        <fullName evidence="1">Uncharacterized protein</fullName>
    </submittedName>
</protein>
<dbReference type="AlphaFoldDB" id="A0A5B7G273"/>
<accession>A0A5B7G273</accession>
<name>A0A5B7G273_PORTR</name>
<reference evidence="1 2" key="1">
    <citation type="submission" date="2019-05" db="EMBL/GenBank/DDBJ databases">
        <title>Another draft genome of Portunus trituberculatus and its Hox gene families provides insights of decapod evolution.</title>
        <authorList>
            <person name="Jeong J.-H."/>
            <person name="Song I."/>
            <person name="Kim S."/>
            <person name="Choi T."/>
            <person name="Kim D."/>
            <person name="Ryu S."/>
            <person name="Kim W."/>
        </authorList>
    </citation>
    <scope>NUCLEOTIDE SEQUENCE [LARGE SCALE GENOMIC DNA]</scope>
    <source>
        <tissue evidence="1">Muscle</tissue>
    </source>
</reference>
<organism evidence="1 2">
    <name type="scientific">Portunus trituberculatus</name>
    <name type="common">Swimming crab</name>
    <name type="synonym">Neptunus trituberculatus</name>
    <dbReference type="NCBI Taxonomy" id="210409"/>
    <lineage>
        <taxon>Eukaryota</taxon>
        <taxon>Metazoa</taxon>
        <taxon>Ecdysozoa</taxon>
        <taxon>Arthropoda</taxon>
        <taxon>Crustacea</taxon>
        <taxon>Multicrustacea</taxon>
        <taxon>Malacostraca</taxon>
        <taxon>Eumalacostraca</taxon>
        <taxon>Eucarida</taxon>
        <taxon>Decapoda</taxon>
        <taxon>Pleocyemata</taxon>
        <taxon>Brachyura</taxon>
        <taxon>Eubrachyura</taxon>
        <taxon>Portunoidea</taxon>
        <taxon>Portunidae</taxon>
        <taxon>Portuninae</taxon>
        <taxon>Portunus</taxon>
    </lineage>
</organism>
<sequence length="82" mass="8513">MTITLSGGHCLYALQAVLLELWPNWIPLKGLPGPHRSGVRGKCSLAEQRGEALARGCAAPPGTSCWLTAAPKAICVAGSPFS</sequence>
<evidence type="ECO:0000313" key="1">
    <source>
        <dbReference type="EMBL" id="MPC51363.1"/>
    </source>
</evidence>
<gene>
    <name evidence="1" type="ORF">E2C01_045207</name>
</gene>
<keyword evidence="2" id="KW-1185">Reference proteome</keyword>
<dbReference type="EMBL" id="VSRR010010124">
    <property type="protein sequence ID" value="MPC51363.1"/>
    <property type="molecule type" value="Genomic_DNA"/>
</dbReference>
<proteinExistence type="predicted"/>
<evidence type="ECO:0000313" key="2">
    <source>
        <dbReference type="Proteomes" id="UP000324222"/>
    </source>
</evidence>